<dbReference type="InterPro" id="IPR024079">
    <property type="entry name" value="MetalloPept_cat_dom_sf"/>
</dbReference>
<reference evidence="2 3" key="1">
    <citation type="submission" date="2011-07" db="EMBL/GenBank/DDBJ databases">
        <title>The complete genome of chromosome of Emticicia oligotrophica DSM 17448.</title>
        <authorList>
            <consortium name="US DOE Joint Genome Institute (JGI-PGF)"/>
            <person name="Lucas S."/>
            <person name="Han J."/>
            <person name="Lapidus A."/>
            <person name="Bruce D."/>
            <person name="Goodwin L."/>
            <person name="Pitluck S."/>
            <person name="Peters L."/>
            <person name="Kyrpides N."/>
            <person name="Mavromatis K."/>
            <person name="Ivanova N."/>
            <person name="Ovchinnikova G."/>
            <person name="Teshima H."/>
            <person name="Detter J.C."/>
            <person name="Tapia R."/>
            <person name="Han C."/>
            <person name="Land M."/>
            <person name="Hauser L."/>
            <person name="Markowitz V."/>
            <person name="Cheng J.-F."/>
            <person name="Hugenholtz P."/>
            <person name="Woyke T."/>
            <person name="Wu D."/>
            <person name="Tindall B."/>
            <person name="Pomrenke H."/>
            <person name="Brambilla E."/>
            <person name="Klenk H.-P."/>
            <person name="Eisen J.A."/>
        </authorList>
    </citation>
    <scope>NUCLEOTIDE SEQUENCE [LARGE SCALE GENOMIC DNA]</scope>
    <source>
        <strain evidence="2 3">DSM 17448</strain>
    </source>
</reference>
<organism evidence="2 3">
    <name type="scientific">Emticicia oligotrophica (strain DSM 17448 / CIP 109782 / MTCC 6937 / GPTSA100-15)</name>
    <dbReference type="NCBI Taxonomy" id="929562"/>
    <lineage>
        <taxon>Bacteria</taxon>
        <taxon>Pseudomonadati</taxon>
        <taxon>Bacteroidota</taxon>
        <taxon>Cytophagia</taxon>
        <taxon>Cytophagales</taxon>
        <taxon>Leadbetterellaceae</taxon>
        <taxon>Emticicia</taxon>
    </lineage>
</organism>
<evidence type="ECO:0000313" key="3">
    <source>
        <dbReference type="Proteomes" id="UP000002875"/>
    </source>
</evidence>
<evidence type="ECO:0000313" key="2">
    <source>
        <dbReference type="EMBL" id="AFK04596.1"/>
    </source>
</evidence>
<dbReference type="InterPro" id="IPR013783">
    <property type="entry name" value="Ig-like_fold"/>
</dbReference>
<dbReference type="SUPFAM" id="SSF55486">
    <property type="entry name" value="Metalloproteases ('zincins'), catalytic domain"/>
    <property type="match status" value="1"/>
</dbReference>
<gene>
    <name evidence="2" type="ordered locus">Emtol_3468</name>
</gene>
<dbReference type="InterPro" id="IPR044023">
    <property type="entry name" value="Ig_7"/>
</dbReference>
<proteinExistence type="predicted"/>
<dbReference type="Proteomes" id="UP000002875">
    <property type="component" value="Chromosome"/>
</dbReference>
<protein>
    <recommendedName>
        <fullName evidence="1">Peptidase M12B domain-containing protein</fullName>
    </recommendedName>
</protein>
<dbReference type="Gene3D" id="3.40.390.10">
    <property type="entry name" value="Collagenase (Catalytic Domain)"/>
    <property type="match status" value="1"/>
</dbReference>
<dbReference type="Gene3D" id="2.60.40.10">
    <property type="entry name" value="Immunoglobulins"/>
    <property type="match status" value="1"/>
</dbReference>
<dbReference type="Pfam" id="PF13583">
    <property type="entry name" value="Reprolysin_4"/>
    <property type="match status" value="1"/>
</dbReference>
<evidence type="ECO:0000259" key="1">
    <source>
        <dbReference type="PROSITE" id="PS50215"/>
    </source>
</evidence>
<accession>A0ABN4ASE8</accession>
<name>A0ABN4ASE8_EMTOG</name>
<sequence length="978" mass="102467">MYLITKISICKRSLKVILFFFLFSQQVGYAQNKIWESLALEPTVVGQRFIIPEKYKVFKLNVNALKTSLSKAPLENSASARLAAISLEIPMPDGKIEPFFIVESPIMEEGLAAKFPEIKTYAGYSINNPSISGRFDFTSSGFHGMIFSTEGIFFIDPYSRGNIEHYIAYDKRDYTSKKAFSCSFDPQIHSVNIDTPTNPKQNRILSPNITNTQIGDGVLRNYRLALAATGEYTAFHGGTVALALAAQVTTMNRVNGVFLRDFAVKMNIVANNNLVVYTNAATDPYTNDDGGTMLSENINNLNSVIGSANYDIGHVFSTGGGGVAYLGVPCSSFKGGGVTGSGAPIGDAFDIDYVAHEMGHQFGGNHTQNNNCNRNSTTAFEPGSGYSIMGYAGICSPNVQNNSDAHFHGGSLSEMLTFITGSGNSCATKPAYTNAKPTINSNTASQTIPKSTPFMLSGLATDPDGNASLTYCWDQMDTQVATQPPVGTATGGPSFRGFSPVSSGTRYFPKLSDLVANVSPTWEVLPTVARTLNFRLVVRDNATGGGTNDRVDIVLTVDGTAGPFVVNSPNTTGISYTGFSTQTVTWAVASTDIAPISCTNVDILLSTDGGLTYPTTLASNVPNNGSASVTMPNINTTTARIMVKGTGKAFFDISNNNFSITPCTAPNSPTGVSVSSTNICSGTAITLNATCATGTVSWYSDLAGSDLLGTGTGFSQSPIANKTYYAACVALNCPSSRVATNQVNVTTQPSIPTNVSVSSTSICSGTAVSLNATCTVGTVTWYNSSTAVSALGTGTGFLQSPASNITYYSACENGSCKSTRVATNQVNVTTQPTTPTNVAVNASSICPGTAVTLTANCSVGTVTWYNSATGNTVLGTGTGFSNSPASATTYYSSCENGSCKSTRIATSQVILAPTSSTLTSNFSSGTNAIQTIQTIIATNKIISPAKTTYKAGNSISLNNGFEAQNGSVFLAQIQGCSN</sequence>
<keyword evidence="3" id="KW-1185">Reference proteome</keyword>
<feature type="domain" description="Peptidase M12B" evidence="1">
    <location>
        <begin position="322"/>
        <end position="431"/>
    </location>
</feature>
<dbReference type="PROSITE" id="PS50215">
    <property type="entry name" value="ADAM_MEPRO"/>
    <property type="match status" value="1"/>
</dbReference>
<dbReference type="RefSeq" id="WP_015030285.1">
    <property type="nucleotide sequence ID" value="NC_018748.1"/>
</dbReference>
<dbReference type="InterPro" id="IPR001590">
    <property type="entry name" value="Peptidase_M12B"/>
</dbReference>
<dbReference type="NCBIfam" id="NF045639">
    <property type="entry name" value="GCX_COOH"/>
    <property type="match status" value="1"/>
</dbReference>
<dbReference type="InterPro" id="IPR055015">
    <property type="entry name" value="GCX_COOH"/>
</dbReference>
<dbReference type="EMBL" id="CP002961">
    <property type="protein sequence ID" value="AFK04596.1"/>
    <property type="molecule type" value="Genomic_DNA"/>
</dbReference>
<dbReference type="Pfam" id="PF19081">
    <property type="entry name" value="Ig_7"/>
    <property type="match status" value="3"/>
</dbReference>